<evidence type="ECO:0000256" key="11">
    <source>
        <dbReference type="ARBA" id="ARBA00035633"/>
    </source>
</evidence>
<comment type="catalytic activity">
    <reaction evidence="13">
        <text>L-valine + 2-oxoglutarate = 3-methyl-2-oxobutanoate + L-glutamate</text>
        <dbReference type="Rhea" id="RHEA:24813"/>
        <dbReference type="ChEBI" id="CHEBI:11851"/>
        <dbReference type="ChEBI" id="CHEBI:16810"/>
        <dbReference type="ChEBI" id="CHEBI:29985"/>
        <dbReference type="ChEBI" id="CHEBI:57762"/>
        <dbReference type="EC" id="2.6.1.42"/>
    </reaction>
</comment>
<evidence type="ECO:0000256" key="19">
    <source>
        <dbReference type="ARBA" id="ARBA00080135"/>
    </source>
</evidence>
<evidence type="ECO:0000256" key="5">
    <source>
        <dbReference type="ARBA" id="ARBA00005072"/>
    </source>
</evidence>
<dbReference type="GO" id="GO:0005829">
    <property type="term" value="C:cytosol"/>
    <property type="evidence" value="ECO:0007669"/>
    <property type="project" value="TreeGrafter"/>
</dbReference>
<evidence type="ECO:0000256" key="12">
    <source>
        <dbReference type="ARBA" id="ARBA00035676"/>
    </source>
</evidence>
<evidence type="ECO:0000256" key="1">
    <source>
        <dbReference type="ARBA" id="ARBA00001933"/>
    </source>
</evidence>
<dbReference type="GO" id="GO:0046656">
    <property type="term" value="P:folic acid biosynthetic process"/>
    <property type="evidence" value="ECO:0007669"/>
    <property type="project" value="UniProtKB-KW"/>
</dbReference>
<dbReference type="NCBIfam" id="NF005209">
    <property type="entry name" value="PRK06680.1"/>
    <property type="match status" value="1"/>
</dbReference>
<evidence type="ECO:0000256" key="16">
    <source>
        <dbReference type="ARBA" id="ARBA00049529"/>
    </source>
</evidence>
<comment type="catalytic activity">
    <reaction evidence="16">
        <text>4-amino-4-deoxychorismate = 4-aminobenzoate + pyruvate + H(+)</text>
        <dbReference type="Rhea" id="RHEA:16201"/>
        <dbReference type="ChEBI" id="CHEBI:15361"/>
        <dbReference type="ChEBI" id="CHEBI:15378"/>
        <dbReference type="ChEBI" id="CHEBI:17836"/>
        <dbReference type="ChEBI" id="CHEBI:58406"/>
        <dbReference type="EC" id="4.1.3.38"/>
    </reaction>
</comment>
<comment type="function">
    <text evidence="17">Involved in the biosynthesis of p-aminobenzoate (PABA), a precursor of tetrahydrofolate. Converts 4-amino-4-deoxychorismate into 4-aminobenzoate (PABA) and pyruvate.</text>
</comment>
<evidence type="ECO:0000256" key="8">
    <source>
        <dbReference type="ARBA" id="ARBA00022898"/>
    </source>
</evidence>
<dbReference type="Gene3D" id="3.20.10.10">
    <property type="entry name" value="D-amino Acid Aminotransferase, subunit A, domain 2"/>
    <property type="match status" value="1"/>
</dbReference>
<proteinExistence type="inferred from homology"/>
<comment type="function">
    <text evidence="2">Acts on leucine, isoleucine and valine.</text>
</comment>
<dbReference type="InterPro" id="IPR001544">
    <property type="entry name" value="Aminotrans_IV"/>
</dbReference>
<dbReference type="AlphaFoldDB" id="A0A1R4B5H5"/>
<dbReference type="GO" id="GO:0052654">
    <property type="term" value="F:L-leucine-2-oxoglutarate transaminase activity"/>
    <property type="evidence" value="ECO:0007669"/>
    <property type="project" value="RHEA"/>
</dbReference>
<evidence type="ECO:0000256" key="17">
    <source>
        <dbReference type="ARBA" id="ARBA00054027"/>
    </source>
</evidence>
<dbReference type="SUPFAM" id="SSF56752">
    <property type="entry name" value="D-aminoacid aminotransferase-like PLP-dependent enzymes"/>
    <property type="match status" value="1"/>
</dbReference>
<keyword evidence="22" id="KW-0032">Aminotransferase</keyword>
<comment type="pathway">
    <text evidence="11">Cofactor biosynthesis; tetrahydrofolate biosynthesis; 4-aminobenzoate from chorismate: step 2/2.</text>
</comment>
<evidence type="ECO:0000256" key="15">
    <source>
        <dbReference type="ARBA" id="ARBA00049229"/>
    </source>
</evidence>
<comment type="similarity">
    <text evidence="6 20">Belongs to the class-IV pyridoxal-phosphate-dependent aminotransferase family.</text>
</comment>
<dbReference type="GO" id="GO:0008652">
    <property type="term" value="P:amino acid biosynthetic process"/>
    <property type="evidence" value="ECO:0007669"/>
    <property type="project" value="UniProtKB-ARBA"/>
</dbReference>
<keyword evidence="22" id="KW-0808">Transferase</keyword>
<comment type="pathway">
    <text evidence="3">Amino-acid biosynthesis; L-isoleucine biosynthesis; L-isoleucine from 2-oxobutanoate: step 4/4.</text>
</comment>
<dbReference type="PROSITE" id="PS00770">
    <property type="entry name" value="AA_TRANSFER_CLASS_4"/>
    <property type="match status" value="1"/>
</dbReference>
<dbReference type="EC" id="2.6.1.42" evidence="7"/>
<gene>
    <name evidence="22" type="primary">dat</name>
    <name evidence="22" type="ORF">VPAL9027_02147</name>
</gene>
<dbReference type="GO" id="GO:0008696">
    <property type="term" value="F:4-amino-4-deoxychorismate lyase activity"/>
    <property type="evidence" value="ECO:0007669"/>
    <property type="project" value="UniProtKB-EC"/>
</dbReference>
<dbReference type="FunFam" id="3.20.10.10:FF:000002">
    <property type="entry name" value="D-alanine aminotransferase"/>
    <property type="match status" value="1"/>
</dbReference>
<evidence type="ECO:0000256" key="18">
    <source>
        <dbReference type="ARBA" id="ARBA00069174"/>
    </source>
</evidence>
<evidence type="ECO:0000256" key="10">
    <source>
        <dbReference type="ARBA" id="ARBA00023239"/>
    </source>
</evidence>
<dbReference type="STRING" id="1918946.VPAL9027_02147"/>
<comment type="catalytic activity">
    <reaction evidence="14">
        <text>L-isoleucine + 2-oxoglutarate = (S)-3-methyl-2-oxopentanoate + L-glutamate</text>
        <dbReference type="Rhea" id="RHEA:24801"/>
        <dbReference type="ChEBI" id="CHEBI:16810"/>
        <dbReference type="ChEBI" id="CHEBI:29985"/>
        <dbReference type="ChEBI" id="CHEBI:35146"/>
        <dbReference type="ChEBI" id="CHEBI:58045"/>
        <dbReference type="EC" id="2.6.1.42"/>
    </reaction>
</comment>
<dbReference type="GO" id="GO:0052655">
    <property type="term" value="F:L-valine-2-oxoglutarate transaminase activity"/>
    <property type="evidence" value="ECO:0007669"/>
    <property type="project" value="RHEA"/>
</dbReference>
<dbReference type="InterPro" id="IPR036038">
    <property type="entry name" value="Aminotransferase-like"/>
</dbReference>
<evidence type="ECO:0000256" key="2">
    <source>
        <dbReference type="ARBA" id="ARBA00003109"/>
    </source>
</evidence>
<dbReference type="Proteomes" id="UP000189475">
    <property type="component" value="Unassembled WGS sequence"/>
</dbReference>
<dbReference type="PANTHER" id="PTHR42743">
    <property type="entry name" value="AMINO-ACID AMINOTRANSFERASE"/>
    <property type="match status" value="1"/>
</dbReference>
<dbReference type="InterPro" id="IPR018300">
    <property type="entry name" value="Aminotrans_IV_CS"/>
</dbReference>
<dbReference type="Gene3D" id="3.30.470.10">
    <property type="match status" value="1"/>
</dbReference>
<dbReference type="EMBL" id="FUFT01000005">
    <property type="protein sequence ID" value="SJL84165.1"/>
    <property type="molecule type" value="Genomic_DNA"/>
</dbReference>
<dbReference type="EC" id="4.1.3.38" evidence="12"/>
<evidence type="ECO:0000313" key="23">
    <source>
        <dbReference type="Proteomes" id="UP000189475"/>
    </source>
</evidence>
<evidence type="ECO:0000256" key="20">
    <source>
        <dbReference type="RuleBase" id="RU004106"/>
    </source>
</evidence>
<evidence type="ECO:0000256" key="4">
    <source>
        <dbReference type="ARBA" id="ARBA00004931"/>
    </source>
</evidence>
<comment type="cofactor">
    <cofactor evidence="1 21">
        <name>pyridoxal 5'-phosphate</name>
        <dbReference type="ChEBI" id="CHEBI:597326"/>
    </cofactor>
</comment>
<evidence type="ECO:0000256" key="21">
    <source>
        <dbReference type="RuleBase" id="RU004516"/>
    </source>
</evidence>
<protein>
    <recommendedName>
        <fullName evidence="18">Aminodeoxychorismate lyase</fullName>
        <ecNumber evidence="7">2.6.1.42</ecNumber>
        <ecNumber evidence="12">4.1.3.38</ecNumber>
    </recommendedName>
    <alternativeName>
        <fullName evidence="19">4-amino-4-deoxychorismate lyase</fullName>
    </alternativeName>
</protein>
<dbReference type="InterPro" id="IPR043131">
    <property type="entry name" value="BCAT-like_N"/>
</dbReference>
<name>A0A1R4B5H5_9VIBR</name>
<dbReference type="InterPro" id="IPR050571">
    <property type="entry name" value="Class-IV_PLP-Dep_Aminotrnsfr"/>
</dbReference>
<evidence type="ECO:0000256" key="6">
    <source>
        <dbReference type="ARBA" id="ARBA00009320"/>
    </source>
</evidence>
<comment type="catalytic activity">
    <reaction evidence="15">
        <text>L-leucine + 2-oxoglutarate = 4-methyl-2-oxopentanoate + L-glutamate</text>
        <dbReference type="Rhea" id="RHEA:18321"/>
        <dbReference type="ChEBI" id="CHEBI:16810"/>
        <dbReference type="ChEBI" id="CHEBI:17865"/>
        <dbReference type="ChEBI" id="CHEBI:29985"/>
        <dbReference type="ChEBI" id="CHEBI:57427"/>
        <dbReference type="EC" id="2.6.1.42"/>
    </reaction>
</comment>
<dbReference type="GO" id="GO:0052656">
    <property type="term" value="F:L-isoleucine-2-oxoglutarate transaminase activity"/>
    <property type="evidence" value="ECO:0007669"/>
    <property type="project" value="RHEA"/>
</dbReference>
<comment type="pathway">
    <text evidence="4">Amino-acid biosynthesis; L-valine biosynthesis; L-valine from pyruvate: step 4/4.</text>
</comment>
<keyword evidence="23" id="KW-1185">Reference proteome</keyword>
<evidence type="ECO:0000256" key="13">
    <source>
        <dbReference type="ARBA" id="ARBA00048212"/>
    </source>
</evidence>
<comment type="pathway">
    <text evidence="5">Amino-acid biosynthesis; L-leucine biosynthesis; L-leucine from 3-methyl-2-oxobutanoate: step 4/4.</text>
</comment>
<keyword evidence="10" id="KW-0456">Lyase</keyword>
<organism evidence="22 23">
    <name type="scientific">Vibrio palustris</name>
    <dbReference type="NCBI Taxonomy" id="1918946"/>
    <lineage>
        <taxon>Bacteria</taxon>
        <taxon>Pseudomonadati</taxon>
        <taxon>Pseudomonadota</taxon>
        <taxon>Gammaproteobacteria</taxon>
        <taxon>Vibrionales</taxon>
        <taxon>Vibrionaceae</taxon>
        <taxon>Vibrio</taxon>
    </lineage>
</organism>
<keyword evidence="9" id="KW-0289">Folate biosynthesis</keyword>
<dbReference type="Pfam" id="PF01063">
    <property type="entry name" value="Aminotran_4"/>
    <property type="match status" value="1"/>
</dbReference>
<evidence type="ECO:0000256" key="9">
    <source>
        <dbReference type="ARBA" id="ARBA00022909"/>
    </source>
</evidence>
<evidence type="ECO:0000313" key="22">
    <source>
        <dbReference type="EMBL" id="SJL84165.1"/>
    </source>
</evidence>
<keyword evidence="8 21" id="KW-0663">Pyridoxal phosphate</keyword>
<accession>A0A1R4B5H5</accession>
<reference evidence="22" key="1">
    <citation type="submission" date="2017-02" db="EMBL/GenBank/DDBJ databases">
        <authorList>
            <person name="Peterson S.W."/>
        </authorList>
    </citation>
    <scope>NUCLEOTIDE SEQUENCE [LARGE SCALE GENOMIC DNA]</scope>
    <source>
        <strain evidence="22">CECT 9027</strain>
    </source>
</reference>
<dbReference type="InterPro" id="IPR043132">
    <property type="entry name" value="BCAT-like_C"/>
</dbReference>
<dbReference type="PANTHER" id="PTHR42743:SF11">
    <property type="entry name" value="AMINODEOXYCHORISMATE LYASE"/>
    <property type="match status" value="1"/>
</dbReference>
<evidence type="ECO:0000256" key="3">
    <source>
        <dbReference type="ARBA" id="ARBA00004824"/>
    </source>
</evidence>
<evidence type="ECO:0000256" key="14">
    <source>
        <dbReference type="ARBA" id="ARBA00048798"/>
    </source>
</evidence>
<evidence type="ECO:0000256" key="7">
    <source>
        <dbReference type="ARBA" id="ARBA00013053"/>
    </source>
</evidence>
<sequence length="290" mass="32563">MGLETMERTVYLNGKFLPESQANISIFDRGFLFADAVYEVTSVLQSKLIDNLGHFHRLERSCRELNLTLPLSYQELTDIQHTLIEKNQLHEGGIYLQLTRGDEGDRDFTYHDGVPPTIVLFTQERNLVNSPKAKKGIKVISYADMRWRRRDIKTTNLLPACMAKHAAHAAGADDVWLIENGYVTEGGSNNAYIVTQDDKIVTRPLSNDILHGITRASLMKLAQEFDIEIEERHFTIDEAYAAKEAFISSATTFVWPVVAIDDKPIGDGQPGLIALKLREIYINAALAAAE</sequence>